<keyword evidence="2" id="KW-0238">DNA-binding</keyword>
<dbReference type="PROSITE" id="PS50949">
    <property type="entry name" value="HTH_GNTR"/>
    <property type="match status" value="1"/>
</dbReference>
<dbReference type="Pfam" id="PF00392">
    <property type="entry name" value="GntR"/>
    <property type="match status" value="1"/>
</dbReference>
<dbReference type="InterPro" id="IPR036390">
    <property type="entry name" value="WH_DNA-bd_sf"/>
</dbReference>
<comment type="caution">
    <text evidence="6">The sequence shown here is derived from an EMBL/GenBank/DDBJ whole genome shotgun (WGS) entry which is preliminary data.</text>
</comment>
<dbReference type="EMBL" id="QLNP01000062">
    <property type="protein sequence ID" value="RAM38360.1"/>
    <property type="molecule type" value="Genomic_DNA"/>
</dbReference>
<organism evidence="6 7">
    <name type="scientific">Arthrobacter globiformis</name>
    <dbReference type="NCBI Taxonomy" id="1665"/>
    <lineage>
        <taxon>Bacteria</taxon>
        <taxon>Bacillati</taxon>
        <taxon>Actinomycetota</taxon>
        <taxon>Actinomycetes</taxon>
        <taxon>Micrococcales</taxon>
        <taxon>Micrococcaceae</taxon>
        <taxon>Arthrobacter</taxon>
    </lineage>
</organism>
<evidence type="ECO:0000313" key="7">
    <source>
        <dbReference type="Proteomes" id="UP000249166"/>
    </source>
</evidence>
<keyword evidence="3" id="KW-0804">Transcription</keyword>
<dbReference type="InterPro" id="IPR000524">
    <property type="entry name" value="Tscrpt_reg_HTH_GntR"/>
</dbReference>
<dbReference type="InterPro" id="IPR036388">
    <property type="entry name" value="WH-like_DNA-bd_sf"/>
</dbReference>
<dbReference type="SUPFAM" id="SSF46785">
    <property type="entry name" value="Winged helix' DNA-binding domain"/>
    <property type="match status" value="1"/>
</dbReference>
<feature type="domain" description="HTH gntR-type" evidence="5">
    <location>
        <begin position="43"/>
        <end position="113"/>
    </location>
</feature>
<feature type="compositionally biased region" description="Low complexity" evidence="4">
    <location>
        <begin position="7"/>
        <end position="27"/>
    </location>
</feature>
<proteinExistence type="predicted"/>
<evidence type="ECO:0000313" key="6">
    <source>
        <dbReference type="EMBL" id="RAM38360.1"/>
    </source>
</evidence>
<dbReference type="InterPro" id="IPR011711">
    <property type="entry name" value="GntR_C"/>
</dbReference>
<dbReference type="Gene3D" id="1.10.10.10">
    <property type="entry name" value="Winged helix-like DNA-binding domain superfamily/Winged helix DNA-binding domain"/>
    <property type="match status" value="1"/>
</dbReference>
<name>A0A328HMA6_ARTGO</name>
<dbReference type="SMART" id="SM00345">
    <property type="entry name" value="HTH_GNTR"/>
    <property type="match status" value="1"/>
</dbReference>
<dbReference type="Proteomes" id="UP000249166">
    <property type="component" value="Unassembled WGS sequence"/>
</dbReference>
<dbReference type="GO" id="GO:0003677">
    <property type="term" value="F:DNA binding"/>
    <property type="evidence" value="ECO:0007669"/>
    <property type="project" value="UniProtKB-KW"/>
</dbReference>
<evidence type="ECO:0000256" key="2">
    <source>
        <dbReference type="ARBA" id="ARBA00023125"/>
    </source>
</evidence>
<dbReference type="GO" id="GO:0003700">
    <property type="term" value="F:DNA-binding transcription factor activity"/>
    <property type="evidence" value="ECO:0007669"/>
    <property type="project" value="InterPro"/>
</dbReference>
<dbReference type="RefSeq" id="WP_111902829.1">
    <property type="nucleotide sequence ID" value="NZ_QLNP01000062.1"/>
</dbReference>
<reference evidence="6 7" key="1">
    <citation type="submission" date="2018-04" db="EMBL/GenBank/DDBJ databases">
        <title>Bacteria isolated from cave deposits of Manipur.</title>
        <authorList>
            <person name="Sahoo D."/>
            <person name="Sarangthem I."/>
            <person name="Nandeibam J."/>
        </authorList>
    </citation>
    <scope>NUCLEOTIDE SEQUENCE [LARGE SCALE GENOMIC DNA]</scope>
    <source>
        <strain evidence="7">mrc11</strain>
    </source>
</reference>
<accession>A0A328HMA6</accession>
<dbReference type="InterPro" id="IPR008920">
    <property type="entry name" value="TF_FadR/GntR_C"/>
</dbReference>
<protein>
    <submittedName>
        <fullName evidence="6">FadR family transcriptional regulator</fullName>
    </submittedName>
</protein>
<feature type="region of interest" description="Disordered" evidence="4">
    <location>
        <begin position="1"/>
        <end position="29"/>
    </location>
</feature>
<dbReference type="Gene3D" id="1.20.120.530">
    <property type="entry name" value="GntR ligand-binding domain-like"/>
    <property type="match status" value="1"/>
</dbReference>
<gene>
    <name evidence="6" type="ORF">DBZ45_04985</name>
</gene>
<sequence length="272" mass="29001">MTRQLEDAAGASPASAGDAASGGASRTDASRIGSRALAGMDRRSAIDAVRLRIGMAISLGLLKPGERLPDQEDVALGLSVSPITARRALASLADQGVVVRRRGRAGGTFVADEPPRDVLAELTASPAESQAVNRLVDRRLLFECAVTHYAAVNATAEQLDELERLTREMAASTDWSGYHQADEQFHQLVGTASCLGTAVGVYHETLAELYAYFIPYPIELLHKSNCDHIELVAALRAHDGDTAVEISRKHVDILHRTMFMGLAPGGSQPAHA</sequence>
<dbReference type="SUPFAM" id="SSF48008">
    <property type="entry name" value="GntR ligand-binding domain-like"/>
    <property type="match status" value="1"/>
</dbReference>
<dbReference type="CDD" id="cd07377">
    <property type="entry name" value="WHTH_GntR"/>
    <property type="match status" value="1"/>
</dbReference>
<evidence type="ECO:0000256" key="3">
    <source>
        <dbReference type="ARBA" id="ARBA00023163"/>
    </source>
</evidence>
<evidence type="ECO:0000256" key="4">
    <source>
        <dbReference type="SAM" id="MobiDB-lite"/>
    </source>
</evidence>
<dbReference type="Pfam" id="PF07729">
    <property type="entry name" value="FCD"/>
    <property type="match status" value="1"/>
</dbReference>
<dbReference type="PANTHER" id="PTHR43537">
    <property type="entry name" value="TRANSCRIPTIONAL REGULATOR, GNTR FAMILY"/>
    <property type="match status" value="1"/>
</dbReference>
<evidence type="ECO:0000259" key="5">
    <source>
        <dbReference type="PROSITE" id="PS50949"/>
    </source>
</evidence>
<evidence type="ECO:0000256" key="1">
    <source>
        <dbReference type="ARBA" id="ARBA00023015"/>
    </source>
</evidence>
<dbReference type="AlphaFoldDB" id="A0A328HMA6"/>
<dbReference type="SMART" id="SM00895">
    <property type="entry name" value="FCD"/>
    <property type="match status" value="1"/>
</dbReference>
<keyword evidence="1" id="KW-0805">Transcription regulation</keyword>
<dbReference type="OrthoDB" id="9784718at2"/>
<dbReference type="PANTHER" id="PTHR43537:SF5">
    <property type="entry name" value="UXU OPERON TRANSCRIPTIONAL REGULATOR"/>
    <property type="match status" value="1"/>
</dbReference>